<evidence type="ECO:0000256" key="5">
    <source>
        <dbReference type="ARBA" id="ARBA00022833"/>
    </source>
</evidence>
<accession>A0A5C6FLQ0</accession>
<feature type="binding site" evidence="8">
    <location>
        <position position="329"/>
    </location>
    <ligand>
        <name>Mg(2+)</name>
        <dbReference type="ChEBI" id="CHEBI:18420"/>
    </ligand>
</feature>
<feature type="binding site" evidence="8">
    <location>
        <position position="511"/>
    </location>
    <ligand>
        <name>Zn(2+)</name>
        <dbReference type="ChEBI" id="CHEBI:29105"/>
        <label>2</label>
    </ligand>
</feature>
<dbReference type="PANTHER" id="PTHR11596:SF5">
    <property type="entry name" value="ALKALINE PHOSPHATASE"/>
    <property type="match status" value="1"/>
</dbReference>
<dbReference type="PROSITE" id="PS00123">
    <property type="entry name" value="ALKALINE_PHOSPHATASE"/>
    <property type="match status" value="1"/>
</dbReference>
<dbReference type="PANTHER" id="PTHR11596">
    <property type="entry name" value="ALKALINE PHOSPHATASE"/>
    <property type="match status" value="1"/>
</dbReference>
<evidence type="ECO:0000256" key="3">
    <source>
        <dbReference type="ARBA" id="ARBA00022723"/>
    </source>
</evidence>
<evidence type="ECO:0000313" key="12">
    <source>
        <dbReference type="Proteomes" id="UP000316476"/>
    </source>
</evidence>
<evidence type="ECO:0000313" key="11">
    <source>
        <dbReference type="EMBL" id="TWU63090.1"/>
    </source>
</evidence>
<feature type="binding site" evidence="8">
    <location>
        <position position="557"/>
    </location>
    <ligand>
        <name>Zn(2+)</name>
        <dbReference type="ChEBI" id="CHEBI:29105"/>
        <label>2</label>
    </ligand>
</feature>
<dbReference type="GO" id="GO:0004035">
    <property type="term" value="F:alkaline phosphatase activity"/>
    <property type="evidence" value="ECO:0007669"/>
    <property type="project" value="UniProtKB-EC"/>
</dbReference>
<keyword evidence="5 8" id="KW-0862">Zinc</keyword>
<feature type="binding site" evidence="8">
    <location>
        <position position="327"/>
    </location>
    <ligand>
        <name>Mg(2+)</name>
        <dbReference type="ChEBI" id="CHEBI:18420"/>
    </ligand>
</feature>
<feature type="region of interest" description="Disordered" evidence="9">
    <location>
        <begin position="36"/>
        <end position="64"/>
    </location>
</feature>
<dbReference type="SUPFAM" id="SSF53649">
    <property type="entry name" value="Alkaline phosphatase-like"/>
    <property type="match status" value="1"/>
</dbReference>
<dbReference type="Gene3D" id="3.40.720.10">
    <property type="entry name" value="Alkaline Phosphatase, subunit A"/>
    <property type="match status" value="1"/>
</dbReference>
<feature type="signal peptide" evidence="10">
    <location>
        <begin position="1"/>
        <end position="28"/>
    </location>
</feature>
<dbReference type="InterPro" id="IPR017850">
    <property type="entry name" value="Alkaline_phosphatase_core_sf"/>
</dbReference>
<gene>
    <name evidence="11" type="primary">phoB_2</name>
    <name evidence="11" type="ORF">V7x_48280</name>
</gene>
<name>A0A5C6FLQ0_9PLAN</name>
<feature type="binding site" evidence="8">
    <location>
        <position position="506"/>
    </location>
    <ligand>
        <name>Mg(2+)</name>
        <dbReference type="ChEBI" id="CHEBI:18420"/>
    </ligand>
</feature>
<comment type="cofactor">
    <cofactor evidence="8">
        <name>Mg(2+)</name>
        <dbReference type="ChEBI" id="CHEBI:18420"/>
    </cofactor>
    <text evidence="8">Binds 1 Mg(2+) ion.</text>
</comment>
<evidence type="ECO:0000256" key="4">
    <source>
        <dbReference type="ARBA" id="ARBA00022801"/>
    </source>
</evidence>
<sequence precursor="true">MTALTKSSIYTAFLAFALIAPWSTRLSAQPAVADATRADETTSAEATANGSIDSAEPSESSGDAIRDMQSNAIREQSAAWGHWGVDATKYSSWTNHSNRLIPVYTFGITLDSLRQEGSVYSDRERLEKLYGTVTPGTHQPSADYFDQTDVYRLQQQAIAAGKKNIVLFVFDGMDWQTTRAAALYKAGKVRYERGRGTGLSFQDYRGVETDYGVVVTSPRQSGATFDVDAQTVTGQKDITGGYDPQRGGHTPAMEQSRRSYLVGLERDREHTVTDSAASATSLCSGIKTYNGAIGVDAFGQAAESIAHQLQREKGFAIGMVTSVPVSHATPASAYANNVTRKDYQDISRDLLGLPSSFHRDAPNQGVDVLIGGGYGQGKGADKVQGSNFMPGNTYLHESDLRRSDVANGGRYVVAKRTEDCDGADVLNEAADQAVKGNHRLVGFFGVRGGHLPFRTADGDYKPTFDIRGTEKYSQADIQENPTLAEMATAALKVLQQDPDGFWLMIEAGDVDWANHANNLDNSIGAVLSGEAAFDAVVDWVEKNDAWQETAILLTADHGHYLVIESPETIAAAGADKVGKSEK</sequence>
<feature type="chain" id="PRO_5022660777" evidence="10">
    <location>
        <begin position="29"/>
        <end position="582"/>
    </location>
</feature>
<feature type="compositionally biased region" description="Polar residues" evidence="9">
    <location>
        <begin position="41"/>
        <end position="61"/>
    </location>
</feature>
<organism evidence="11 12">
    <name type="scientific">Crateriforma conspicua</name>
    <dbReference type="NCBI Taxonomy" id="2527996"/>
    <lineage>
        <taxon>Bacteria</taxon>
        <taxon>Pseudomonadati</taxon>
        <taxon>Planctomycetota</taxon>
        <taxon>Planctomycetia</taxon>
        <taxon>Planctomycetales</taxon>
        <taxon>Planctomycetaceae</taxon>
        <taxon>Crateriforma</taxon>
    </lineage>
</organism>
<dbReference type="Pfam" id="PF00245">
    <property type="entry name" value="Alk_phosphatase"/>
    <property type="match status" value="1"/>
</dbReference>
<evidence type="ECO:0000256" key="2">
    <source>
        <dbReference type="ARBA" id="ARBA00022553"/>
    </source>
</evidence>
<keyword evidence="10" id="KW-0732">Signal</keyword>
<evidence type="ECO:0000256" key="1">
    <source>
        <dbReference type="ARBA" id="ARBA00005984"/>
    </source>
</evidence>
<dbReference type="EMBL" id="SJPZ01000002">
    <property type="protein sequence ID" value="TWU63090.1"/>
    <property type="molecule type" value="Genomic_DNA"/>
</dbReference>
<proteinExistence type="inferred from homology"/>
<reference evidence="11 12" key="1">
    <citation type="submission" date="2019-02" db="EMBL/GenBank/DDBJ databases">
        <title>Deep-cultivation of Planctomycetes and their phenomic and genomic characterization uncovers novel biology.</title>
        <authorList>
            <person name="Wiegand S."/>
            <person name="Jogler M."/>
            <person name="Boedeker C."/>
            <person name="Pinto D."/>
            <person name="Vollmers J."/>
            <person name="Rivas-Marin E."/>
            <person name="Kohn T."/>
            <person name="Peeters S.H."/>
            <person name="Heuer A."/>
            <person name="Rast P."/>
            <person name="Oberbeckmann S."/>
            <person name="Bunk B."/>
            <person name="Jeske O."/>
            <person name="Meyerdierks A."/>
            <person name="Storesund J.E."/>
            <person name="Kallscheuer N."/>
            <person name="Luecker S."/>
            <person name="Lage O.M."/>
            <person name="Pohl T."/>
            <person name="Merkel B.J."/>
            <person name="Hornburger P."/>
            <person name="Mueller R.-W."/>
            <person name="Bruemmer F."/>
            <person name="Labrenz M."/>
            <person name="Spormann A.M."/>
            <person name="Op Den Camp H."/>
            <person name="Overmann J."/>
            <person name="Amann R."/>
            <person name="Jetten M.S.M."/>
            <person name="Mascher T."/>
            <person name="Medema M.H."/>
            <person name="Devos D.P."/>
            <person name="Kaster A.-K."/>
            <person name="Ovreas L."/>
            <person name="Rohde M."/>
            <person name="Galperin M.Y."/>
            <person name="Jogler C."/>
        </authorList>
    </citation>
    <scope>NUCLEOTIDE SEQUENCE [LARGE SCALE GENOMIC DNA]</scope>
    <source>
        <strain evidence="11 12">V7</strain>
    </source>
</reference>
<dbReference type="SMART" id="SM00098">
    <property type="entry name" value="alkPPc"/>
    <property type="match status" value="1"/>
</dbReference>
<evidence type="ECO:0000256" key="10">
    <source>
        <dbReference type="SAM" id="SignalP"/>
    </source>
</evidence>
<protein>
    <submittedName>
        <fullName evidence="11">Alkaline phosphatase 3</fullName>
        <ecNumber evidence="11">3.1.3.1</ecNumber>
    </submittedName>
</protein>
<evidence type="ECO:0000256" key="8">
    <source>
        <dbReference type="PIRSR" id="PIRSR601952-2"/>
    </source>
</evidence>
<keyword evidence="4 11" id="KW-0378">Hydrolase</keyword>
<keyword evidence="3 8" id="KW-0479">Metal-binding</keyword>
<comment type="cofactor">
    <cofactor evidence="8">
        <name>Zn(2+)</name>
        <dbReference type="ChEBI" id="CHEBI:29105"/>
    </cofactor>
    <text evidence="8">Binds 2 Zn(2+) ions.</text>
</comment>
<dbReference type="Proteomes" id="UP000316476">
    <property type="component" value="Unassembled WGS sequence"/>
</dbReference>
<dbReference type="GO" id="GO:0046872">
    <property type="term" value="F:metal ion binding"/>
    <property type="evidence" value="ECO:0007669"/>
    <property type="project" value="UniProtKB-KW"/>
</dbReference>
<keyword evidence="2" id="KW-0597">Phosphoprotein</keyword>
<evidence type="ECO:0000256" key="9">
    <source>
        <dbReference type="SAM" id="MobiDB-lite"/>
    </source>
</evidence>
<feature type="binding site" evidence="8">
    <location>
        <position position="515"/>
    </location>
    <ligand>
        <name>Zn(2+)</name>
        <dbReference type="ChEBI" id="CHEBI:29105"/>
        <label>2</label>
    </ligand>
</feature>
<comment type="caution">
    <text evidence="11">The sequence shown here is derived from an EMBL/GenBank/DDBJ whole genome shotgun (WGS) entry which is preliminary data.</text>
</comment>
<dbReference type="RefSeq" id="WP_197138411.1">
    <property type="nucleotide sequence ID" value="NZ_SJPZ01000002.1"/>
</dbReference>
<evidence type="ECO:0000256" key="7">
    <source>
        <dbReference type="PIRSR" id="PIRSR601952-1"/>
    </source>
</evidence>
<comment type="similarity">
    <text evidence="1">Belongs to the alkaline phosphatase family.</text>
</comment>
<keyword evidence="6 8" id="KW-0460">Magnesium</keyword>
<dbReference type="EC" id="3.1.3.1" evidence="11"/>
<feature type="active site" description="Phosphoserine intermediate" evidence="7">
    <location>
        <position position="275"/>
    </location>
</feature>
<dbReference type="InterPro" id="IPR001952">
    <property type="entry name" value="Alkaline_phosphatase"/>
</dbReference>
<evidence type="ECO:0000256" key="6">
    <source>
        <dbReference type="ARBA" id="ARBA00022842"/>
    </source>
</evidence>
<dbReference type="AlphaFoldDB" id="A0A5C6FLQ0"/>
<dbReference type="InterPro" id="IPR018299">
    <property type="entry name" value="Alkaline_phosphatase_AS"/>
</dbReference>
<dbReference type="CDD" id="cd16012">
    <property type="entry name" value="ALP"/>
    <property type="match status" value="1"/>
</dbReference>
<feature type="binding site" evidence="8">
    <location>
        <position position="556"/>
    </location>
    <ligand>
        <name>Zn(2+)</name>
        <dbReference type="ChEBI" id="CHEBI:29105"/>
        <label>2</label>
    </ligand>
</feature>